<dbReference type="AlphaFoldDB" id="A0A484F8R2"/>
<dbReference type="EMBL" id="AMCV02000062">
    <property type="protein sequence ID" value="TDZ13662.1"/>
    <property type="molecule type" value="Genomic_DNA"/>
</dbReference>
<feature type="chain" id="PRO_5019863370" evidence="1">
    <location>
        <begin position="25"/>
        <end position="77"/>
    </location>
</feature>
<protein>
    <submittedName>
        <fullName evidence="2">Uncharacterized protein</fullName>
    </submittedName>
</protein>
<feature type="signal peptide" evidence="1">
    <location>
        <begin position="1"/>
        <end position="24"/>
    </location>
</feature>
<reference evidence="3" key="1">
    <citation type="journal article" date="2013" name="New Phytol.">
        <title>Comparative genomic and transcriptomic analyses reveal the hemibiotrophic stage shift of Colletotrichum fungi.</title>
        <authorList>
            <person name="Gan P."/>
            <person name="Ikeda K."/>
            <person name="Irieda H."/>
            <person name="Narusaka M."/>
            <person name="O'Connell R.J."/>
            <person name="Narusaka Y."/>
            <person name="Takano Y."/>
            <person name="Kubo Y."/>
            <person name="Shirasu K."/>
        </authorList>
    </citation>
    <scope>NUCLEOTIDE SEQUENCE [LARGE SCALE GENOMIC DNA]</scope>
    <source>
        <strain evidence="3">104-T / ATCC 96160 / CBS 514.97 / LARS 414 / MAFF 240422</strain>
    </source>
</reference>
<comment type="caution">
    <text evidence="2">The sequence shown here is derived from an EMBL/GenBank/DDBJ whole genome shotgun (WGS) entry which is preliminary data.</text>
</comment>
<dbReference type="Proteomes" id="UP000014480">
    <property type="component" value="Unassembled WGS sequence"/>
</dbReference>
<gene>
    <name evidence="2" type="ORF">Cob_v013139</name>
</gene>
<sequence>MTATVASIMRPFILFMVLAPAAMASCKCGTTCAVDCHKAPDFIDCMDLCVGTSCVCAITCTVDCKSDLDCLDICFNL</sequence>
<proteinExistence type="predicted"/>
<evidence type="ECO:0000313" key="2">
    <source>
        <dbReference type="EMBL" id="TDZ13662.1"/>
    </source>
</evidence>
<accession>A0A484F8R2</accession>
<evidence type="ECO:0000313" key="3">
    <source>
        <dbReference type="Proteomes" id="UP000014480"/>
    </source>
</evidence>
<evidence type="ECO:0000256" key="1">
    <source>
        <dbReference type="SAM" id="SignalP"/>
    </source>
</evidence>
<name>A0A484F8R2_COLOR</name>
<keyword evidence="1" id="KW-0732">Signal</keyword>
<organism evidence="2 3">
    <name type="scientific">Colletotrichum orbiculare (strain 104-T / ATCC 96160 / CBS 514.97 / LARS 414 / MAFF 240422)</name>
    <name type="common">Cucumber anthracnose fungus</name>
    <name type="synonym">Colletotrichum lagenarium</name>
    <dbReference type="NCBI Taxonomy" id="1213857"/>
    <lineage>
        <taxon>Eukaryota</taxon>
        <taxon>Fungi</taxon>
        <taxon>Dikarya</taxon>
        <taxon>Ascomycota</taxon>
        <taxon>Pezizomycotina</taxon>
        <taxon>Sordariomycetes</taxon>
        <taxon>Hypocreomycetidae</taxon>
        <taxon>Glomerellales</taxon>
        <taxon>Glomerellaceae</taxon>
        <taxon>Colletotrichum</taxon>
        <taxon>Colletotrichum orbiculare species complex</taxon>
    </lineage>
</organism>
<keyword evidence="3" id="KW-1185">Reference proteome</keyword>
<reference evidence="3" key="2">
    <citation type="journal article" date="2019" name="Mol. Plant Microbe Interact.">
        <title>Genome sequence resources for four phytopathogenic fungi from the Colletotrichum orbiculare species complex.</title>
        <authorList>
            <person name="Gan P."/>
            <person name="Tsushima A."/>
            <person name="Narusaka M."/>
            <person name="Narusaka Y."/>
            <person name="Takano Y."/>
            <person name="Kubo Y."/>
            <person name="Shirasu K."/>
        </authorList>
    </citation>
    <scope>GENOME REANNOTATION</scope>
    <source>
        <strain evidence="3">104-T / ATCC 96160 / CBS 514.97 / LARS 414 / MAFF 240422</strain>
    </source>
</reference>